<reference evidence="2 3" key="2">
    <citation type="submission" date="2016-08" db="EMBL/GenBank/DDBJ databases">
        <title>Pervasive Adenine N6-methylation of Active Genes in Fungi.</title>
        <authorList>
            <consortium name="DOE Joint Genome Institute"/>
            <person name="Mondo S.J."/>
            <person name="Dannebaum R.O."/>
            <person name="Kuo R.C."/>
            <person name="Labutti K."/>
            <person name="Haridas S."/>
            <person name="Kuo A."/>
            <person name="Salamov A."/>
            <person name="Ahrendt S.R."/>
            <person name="Lipzen A."/>
            <person name="Sullivan W."/>
            <person name="Andreopoulos W.B."/>
            <person name="Clum A."/>
            <person name="Lindquist E."/>
            <person name="Daum C."/>
            <person name="Ramamoorthy G.K."/>
            <person name="Gryganskyi A."/>
            <person name="Culley D."/>
            <person name="Magnuson J.K."/>
            <person name="James T.Y."/>
            <person name="O'Malley M.A."/>
            <person name="Stajich J.E."/>
            <person name="Spatafora J.W."/>
            <person name="Visel A."/>
            <person name="Grigoriev I.V."/>
        </authorList>
    </citation>
    <scope>NUCLEOTIDE SEQUENCE [LARGE SCALE GENOMIC DNA]</scope>
    <source>
        <strain evidence="2 3">S4</strain>
    </source>
</reference>
<dbReference type="AlphaFoldDB" id="A0A1Y1XJI4"/>
<keyword evidence="3" id="KW-1185">Reference proteome</keyword>
<evidence type="ECO:0008006" key="4">
    <source>
        <dbReference type="Google" id="ProtNLM"/>
    </source>
</evidence>
<organism evidence="2 3">
    <name type="scientific">Anaeromyces robustus</name>
    <dbReference type="NCBI Taxonomy" id="1754192"/>
    <lineage>
        <taxon>Eukaryota</taxon>
        <taxon>Fungi</taxon>
        <taxon>Fungi incertae sedis</taxon>
        <taxon>Chytridiomycota</taxon>
        <taxon>Chytridiomycota incertae sedis</taxon>
        <taxon>Neocallimastigomycetes</taxon>
        <taxon>Neocallimastigales</taxon>
        <taxon>Neocallimastigaceae</taxon>
        <taxon>Anaeromyces</taxon>
    </lineage>
</organism>
<feature type="signal peptide" evidence="1">
    <location>
        <begin position="1"/>
        <end position="19"/>
    </location>
</feature>
<dbReference type="PANTHER" id="PTHR40050:SF1">
    <property type="entry name" value="INNER SPORE COAT PROTEIN H"/>
    <property type="match status" value="1"/>
</dbReference>
<accession>A0A1Y1XJI4</accession>
<name>A0A1Y1XJI4_9FUNG</name>
<dbReference type="PANTHER" id="PTHR40050">
    <property type="entry name" value="INNER SPORE COAT PROTEIN H"/>
    <property type="match status" value="1"/>
</dbReference>
<dbReference type="EMBL" id="MCFG01000029">
    <property type="protein sequence ID" value="ORX85863.1"/>
    <property type="molecule type" value="Genomic_DNA"/>
</dbReference>
<dbReference type="Proteomes" id="UP000193944">
    <property type="component" value="Unassembled WGS sequence"/>
</dbReference>
<dbReference type="Pfam" id="PF08757">
    <property type="entry name" value="CotH"/>
    <property type="match status" value="1"/>
</dbReference>
<protein>
    <recommendedName>
        <fullName evidence="4">Coth-domain-containing protein</fullName>
    </recommendedName>
</protein>
<keyword evidence="1" id="KW-0732">Signal</keyword>
<dbReference type="InterPro" id="IPR014867">
    <property type="entry name" value="Spore_coat_CotH_CotH2/3/7"/>
</dbReference>
<evidence type="ECO:0000256" key="1">
    <source>
        <dbReference type="SAM" id="SignalP"/>
    </source>
</evidence>
<evidence type="ECO:0000313" key="2">
    <source>
        <dbReference type="EMBL" id="ORX85863.1"/>
    </source>
</evidence>
<comment type="caution">
    <text evidence="2">The sequence shown here is derived from an EMBL/GenBank/DDBJ whole genome shotgun (WGS) entry which is preliminary data.</text>
</comment>
<dbReference type="STRING" id="1754192.A0A1Y1XJI4"/>
<dbReference type="OrthoDB" id="10267127at2759"/>
<proteinExistence type="predicted"/>
<feature type="chain" id="PRO_5012711331" description="Coth-domain-containing protein" evidence="1">
    <location>
        <begin position="20"/>
        <end position="600"/>
    </location>
</feature>
<gene>
    <name evidence="2" type="ORF">BCR32DRAFT_241488</name>
</gene>
<sequence>MKIQSLSLLLSTLTAFANATIFGFNVVSLTGQQNTKLGVKYNNNEVAVLNPTVYPLYSGGVNANKIDKYKYVIVDDTGKVIEEENIERTYSEENSKINEVFNRTTKSVTIPPLPKALKSLYPMGSKKFTPFPNNEIFNIYANCNEVYEDIKNQPFKDGVRNDAISNCTISIITPTETFQSTGVIRPIGFGSRLYKKLSWIIKLDKKFMGRKAIKVRAMATDPTLMREKFNTDLYAAVGVPVQEGTYARVIINQDVWGLYYAMDSLSKNWFSAYLHGGDKAKVGTDYKLISTHPTGPYADLKYQGDDVAAYTSDVYQVDEISTQDTEAIQKDPQGKYRLVQFTKLFDEWNGKYQNDNSEAAVDALKQFLDVETTLRIMAVETLTLAEDNFWLVMSNVALYYNLEKNNYVFIPFDFDETLKGIQGDYFKENYLDDCLTWATDIPNFDHYFTNSLMRHPLIVERFKIILAKTVRDTFNHDSASSHIDGLVNLIHEDVEWNFGLIDKLQSSYTEGQVNHFTLKNFEDNVNNSPVPYDKEINVNDAPYGLKEYITLRGDKCGTFTKDVVIPASDLVVDDEPNSTISSYKVTLFLILSQFILFLFF</sequence>
<reference evidence="2 3" key="1">
    <citation type="submission" date="2016-08" db="EMBL/GenBank/DDBJ databases">
        <title>A Parts List for Fungal Cellulosomes Revealed by Comparative Genomics.</title>
        <authorList>
            <consortium name="DOE Joint Genome Institute"/>
            <person name="Haitjema C.H."/>
            <person name="Gilmore S.P."/>
            <person name="Henske J.K."/>
            <person name="Solomon K.V."/>
            <person name="De Groot R."/>
            <person name="Kuo A."/>
            <person name="Mondo S.J."/>
            <person name="Salamov A.A."/>
            <person name="Labutti K."/>
            <person name="Zhao Z."/>
            <person name="Chiniquy J."/>
            <person name="Barry K."/>
            <person name="Brewer H.M."/>
            <person name="Purvine S.O."/>
            <person name="Wright A.T."/>
            <person name="Boxma B."/>
            <person name="Van Alen T."/>
            <person name="Hackstein J.H."/>
            <person name="Baker S.E."/>
            <person name="Grigoriev I.V."/>
            <person name="O'Malley M.A."/>
        </authorList>
    </citation>
    <scope>NUCLEOTIDE SEQUENCE [LARGE SCALE GENOMIC DNA]</scope>
    <source>
        <strain evidence="2 3">S4</strain>
    </source>
</reference>
<evidence type="ECO:0000313" key="3">
    <source>
        <dbReference type="Proteomes" id="UP000193944"/>
    </source>
</evidence>